<dbReference type="AlphaFoldDB" id="A0A941GYQ3"/>
<dbReference type="InterPro" id="IPR003823">
    <property type="entry name" value="CP12_dom"/>
</dbReference>
<dbReference type="SMART" id="SM00116">
    <property type="entry name" value="CBS"/>
    <property type="match status" value="2"/>
</dbReference>
<keyword evidence="1 2" id="KW-0129">CBS domain</keyword>
<dbReference type="SMART" id="SM01093">
    <property type="entry name" value="CP12"/>
    <property type="match status" value="1"/>
</dbReference>
<accession>A0A941GYQ3</accession>
<evidence type="ECO:0000256" key="1">
    <source>
        <dbReference type="ARBA" id="ARBA00023122"/>
    </source>
</evidence>
<feature type="domain" description="CBS" evidence="3">
    <location>
        <begin position="8"/>
        <end position="67"/>
    </location>
</feature>
<reference evidence="4" key="1">
    <citation type="submission" date="2021-02" db="EMBL/GenBank/DDBJ databases">
        <title>Metagenome analyses of Stigonema ocellatum DSM 106950, Chlorogloea purpurea SAG 13.99 and Gomphosphaeria aponina DSM 107014.</title>
        <authorList>
            <person name="Marter P."/>
            <person name="Huang S."/>
        </authorList>
    </citation>
    <scope>NUCLEOTIDE SEQUENCE</scope>
    <source>
        <strain evidence="4">JP213</strain>
    </source>
</reference>
<evidence type="ECO:0000256" key="2">
    <source>
        <dbReference type="PROSITE-ProRule" id="PRU00703"/>
    </source>
</evidence>
<dbReference type="InterPro" id="IPR000644">
    <property type="entry name" value="CBS_dom"/>
</dbReference>
<dbReference type="PANTHER" id="PTHR43080:SF2">
    <property type="entry name" value="CBS DOMAIN-CONTAINING PROTEIN"/>
    <property type="match status" value="1"/>
</dbReference>
<dbReference type="PANTHER" id="PTHR43080">
    <property type="entry name" value="CBS DOMAIN-CONTAINING PROTEIN CBSX3, MITOCHONDRIAL"/>
    <property type="match status" value="1"/>
</dbReference>
<protein>
    <submittedName>
        <fullName evidence="4">CBS domain-containing protein</fullName>
    </submittedName>
</protein>
<sequence>MLKASDIMTQDVATIKGSATVAEAVKLMKFKNFRALIVDTRNEEDAYGIITQADIVYKVVAYGKDPEKVRVYEIMTKPCIVINPDLGVEYVARLFANTGIHIAPIIKGELIGIISVSDILNKGDFVENPKVPLLQRELVKAIVEAKSVCAAHGAESQECIDAWALVEDLEAEAAYQEGAPSPEKTAFQIFCEENPEILQVRHHQVLATV</sequence>
<dbReference type="CDD" id="cd04630">
    <property type="entry name" value="CBS_pair_bac"/>
    <property type="match status" value="1"/>
</dbReference>
<dbReference type="Pfam" id="PF00571">
    <property type="entry name" value="CBS"/>
    <property type="match status" value="2"/>
</dbReference>
<dbReference type="PROSITE" id="PS51371">
    <property type="entry name" value="CBS"/>
    <property type="match status" value="2"/>
</dbReference>
<name>A0A941GYQ3_9CHRO</name>
<proteinExistence type="predicted"/>
<organism evidence="4 5">
    <name type="scientific">Gomphosphaeria aponina SAG 52.96 = DSM 107014</name>
    <dbReference type="NCBI Taxonomy" id="1521640"/>
    <lineage>
        <taxon>Bacteria</taxon>
        <taxon>Bacillati</taxon>
        <taxon>Cyanobacteriota</taxon>
        <taxon>Cyanophyceae</taxon>
        <taxon>Oscillatoriophycideae</taxon>
        <taxon>Chroococcales</taxon>
        <taxon>Gomphosphaeriaceae</taxon>
        <taxon>Gomphosphaeria</taxon>
    </lineage>
</organism>
<feature type="domain" description="CBS" evidence="3">
    <location>
        <begin position="75"/>
        <end position="133"/>
    </location>
</feature>
<gene>
    <name evidence="4" type="ORF">DSM107014_13260</name>
</gene>
<dbReference type="Gene3D" id="3.10.580.10">
    <property type="entry name" value="CBS-domain"/>
    <property type="match status" value="1"/>
</dbReference>
<dbReference type="Proteomes" id="UP000767446">
    <property type="component" value="Unassembled WGS sequence"/>
</dbReference>
<evidence type="ECO:0000313" key="4">
    <source>
        <dbReference type="EMBL" id="MBR8828848.1"/>
    </source>
</evidence>
<dbReference type="Pfam" id="PF02672">
    <property type="entry name" value="CP12"/>
    <property type="match status" value="1"/>
</dbReference>
<dbReference type="InterPro" id="IPR046342">
    <property type="entry name" value="CBS_dom_sf"/>
</dbReference>
<comment type="caution">
    <text evidence="4">The sequence shown here is derived from an EMBL/GenBank/DDBJ whole genome shotgun (WGS) entry which is preliminary data.</text>
</comment>
<evidence type="ECO:0000259" key="3">
    <source>
        <dbReference type="PROSITE" id="PS51371"/>
    </source>
</evidence>
<dbReference type="InterPro" id="IPR051257">
    <property type="entry name" value="Diverse_CBS-Domain"/>
</dbReference>
<dbReference type="EMBL" id="JADQBC010000090">
    <property type="protein sequence ID" value="MBR8828848.1"/>
    <property type="molecule type" value="Genomic_DNA"/>
</dbReference>
<evidence type="ECO:0000313" key="5">
    <source>
        <dbReference type="Proteomes" id="UP000767446"/>
    </source>
</evidence>
<dbReference type="SUPFAM" id="SSF54631">
    <property type="entry name" value="CBS-domain pair"/>
    <property type="match status" value="1"/>
</dbReference>